<dbReference type="Proteomes" id="UP001224775">
    <property type="component" value="Unassembled WGS sequence"/>
</dbReference>
<sequence>MSGILVVIPVPLERSILTNVCLPRLRGRSNAIVCIADDLGKGLGPALVSLLITSFDRQTAFNMSLIGWIVGGILSLSIVFFVVNDEARVQQQLLAQMREDANNDT</sequence>
<gene>
    <name evidence="2" type="ORF">QTG54_004668</name>
</gene>
<evidence type="ECO:0000256" key="1">
    <source>
        <dbReference type="SAM" id="Phobius"/>
    </source>
</evidence>
<feature type="transmembrane region" description="Helical" evidence="1">
    <location>
        <begin position="65"/>
        <end position="83"/>
    </location>
</feature>
<dbReference type="AlphaFoldDB" id="A0AAD9DFP5"/>
<proteinExistence type="predicted"/>
<dbReference type="SUPFAM" id="SSF103473">
    <property type="entry name" value="MFS general substrate transporter"/>
    <property type="match status" value="1"/>
</dbReference>
<keyword evidence="1" id="KW-1133">Transmembrane helix</keyword>
<evidence type="ECO:0000313" key="2">
    <source>
        <dbReference type="EMBL" id="KAK1744135.1"/>
    </source>
</evidence>
<keyword evidence="1" id="KW-0812">Transmembrane</keyword>
<reference evidence="2" key="1">
    <citation type="submission" date="2023-06" db="EMBL/GenBank/DDBJ databases">
        <title>Survivors Of The Sea: Transcriptome response of Skeletonema marinoi to long-term dormancy.</title>
        <authorList>
            <person name="Pinder M.I.M."/>
            <person name="Kourtchenko O."/>
            <person name="Robertson E.K."/>
            <person name="Larsson T."/>
            <person name="Maumus F."/>
            <person name="Osuna-Cruz C.M."/>
            <person name="Vancaester E."/>
            <person name="Stenow R."/>
            <person name="Vandepoele K."/>
            <person name="Ploug H."/>
            <person name="Bruchert V."/>
            <person name="Godhe A."/>
            <person name="Topel M."/>
        </authorList>
    </citation>
    <scope>NUCLEOTIDE SEQUENCE</scope>
    <source>
        <strain evidence="2">R05AC</strain>
    </source>
</reference>
<dbReference type="EMBL" id="JATAAI010000007">
    <property type="protein sequence ID" value="KAK1744135.1"/>
    <property type="molecule type" value="Genomic_DNA"/>
</dbReference>
<organism evidence="2 3">
    <name type="scientific">Skeletonema marinoi</name>
    <dbReference type="NCBI Taxonomy" id="267567"/>
    <lineage>
        <taxon>Eukaryota</taxon>
        <taxon>Sar</taxon>
        <taxon>Stramenopiles</taxon>
        <taxon>Ochrophyta</taxon>
        <taxon>Bacillariophyta</taxon>
        <taxon>Coscinodiscophyceae</taxon>
        <taxon>Thalassiosirophycidae</taxon>
        <taxon>Thalassiosirales</taxon>
        <taxon>Skeletonemataceae</taxon>
        <taxon>Skeletonema</taxon>
        <taxon>Skeletonema marinoi-dohrnii complex</taxon>
    </lineage>
</organism>
<comment type="caution">
    <text evidence="2">The sequence shown here is derived from an EMBL/GenBank/DDBJ whole genome shotgun (WGS) entry which is preliminary data.</text>
</comment>
<evidence type="ECO:0008006" key="4">
    <source>
        <dbReference type="Google" id="ProtNLM"/>
    </source>
</evidence>
<dbReference type="InterPro" id="IPR036259">
    <property type="entry name" value="MFS_trans_sf"/>
</dbReference>
<name>A0AAD9DFP5_9STRA</name>
<dbReference type="Gene3D" id="1.20.1250.20">
    <property type="entry name" value="MFS general substrate transporter like domains"/>
    <property type="match status" value="1"/>
</dbReference>
<keyword evidence="1" id="KW-0472">Membrane</keyword>
<protein>
    <recommendedName>
        <fullName evidence="4">Major facilitator superfamily (MFS) profile domain-containing protein</fullName>
    </recommendedName>
</protein>
<evidence type="ECO:0000313" key="3">
    <source>
        <dbReference type="Proteomes" id="UP001224775"/>
    </source>
</evidence>
<keyword evidence="3" id="KW-1185">Reference proteome</keyword>
<accession>A0AAD9DFP5</accession>